<dbReference type="AlphaFoldDB" id="A0AAD9NSF9"/>
<evidence type="ECO:0000313" key="2">
    <source>
        <dbReference type="EMBL" id="KAK2179048.1"/>
    </source>
</evidence>
<feature type="region of interest" description="Disordered" evidence="1">
    <location>
        <begin position="100"/>
        <end position="119"/>
    </location>
</feature>
<proteinExistence type="predicted"/>
<dbReference type="EMBL" id="JAODUO010000517">
    <property type="protein sequence ID" value="KAK2179048.1"/>
    <property type="molecule type" value="Genomic_DNA"/>
</dbReference>
<reference evidence="2" key="1">
    <citation type="journal article" date="2023" name="Mol. Biol. Evol.">
        <title>Third-Generation Sequencing Reveals the Adaptive Role of the Epigenome in Three Deep-Sea Polychaetes.</title>
        <authorList>
            <person name="Perez M."/>
            <person name="Aroh O."/>
            <person name="Sun Y."/>
            <person name="Lan Y."/>
            <person name="Juniper S.K."/>
            <person name="Young C.R."/>
            <person name="Angers B."/>
            <person name="Qian P.Y."/>
        </authorList>
    </citation>
    <scope>NUCLEOTIDE SEQUENCE</scope>
    <source>
        <strain evidence="2">R07B-5</strain>
    </source>
</reference>
<comment type="caution">
    <text evidence="2">The sequence shown here is derived from an EMBL/GenBank/DDBJ whole genome shotgun (WGS) entry which is preliminary data.</text>
</comment>
<protein>
    <submittedName>
        <fullName evidence="2">Uncharacterized protein</fullName>
    </submittedName>
</protein>
<name>A0AAD9NSF9_RIDPI</name>
<keyword evidence="3" id="KW-1185">Reference proteome</keyword>
<sequence>MNVPAATPWMSTDASSPPQLGTIPIVMPTYMPTGIMALRVSESLRTLVMRKCCLARLMPMAKATNTSCRRTPMNRLVSWWTFSCSPRARPSNTEWMLRAASSNRQRTPMLSSAMSKRCE</sequence>
<gene>
    <name evidence="2" type="ORF">NP493_517g00024</name>
</gene>
<evidence type="ECO:0000313" key="3">
    <source>
        <dbReference type="Proteomes" id="UP001209878"/>
    </source>
</evidence>
<evidence type="ECO:0000256" key="1">
    <source>
        <dbReference type="SAM" id="MobiDB-lite"/>
    </source>
</evidence>
<dbReference type="Proteomes" id="UP001209878">
    <property type="component" value="Unassembled WGS sequence"/>
</dbReference>
<organism evidence="2 3">
    <name type="scientific">Ridgeia piscesae</name>
    <name type="common">Tubeworm</name>
    <dbReference type="NCBI Taxonomy" id="27915"/>
    <lineage>
        <taxon>Eukaryota</taxon>
        <taxon>Metazoa</taxon>
        <taxon>Spiralia</taxon>
        <taxon>Lophotrochozoa</taxon>
        <taxon>Annelida</taxon>
        <taxon>Polychaeta</taxon>
        <taxon>Sedentaria</taxon>
        <taxon>Canalipalpata</taxon>
        <taxon>Sabellida</taxon>
        <taxon>Siboglinidae</taxon>
        <taxon>Ridgeia</taxon>
    </lineage>
</organism>
<accession>A0AAD9NSF9</accession>